<feature type="compositionally biased region" description="Polar residues" evidence="1">
    <location>
        <begin position="17"/>
        <end position="30"/>
    </location>
</feature>
<name>A0A438EWW7_VITVI</name>
<dbReference type="Proteomes" id="UP000288805">
    <property type="component" value="Unassembled WGS sequence"/>
</dbReference>
<feature type="region of interest" description="Disordered" evidence="1">
    <location>
        <begin position="1"/>
        <end position="30"/>
    </location>
</feature>
<dbReference type="Pfam" id="PF00226">
    <property type="entry name" value="DnaJ"/>
    <property type="match status" value="1"/>
</dbReference>
<evidence type="ECO:0000256" key="1">
    <source>
        <dbReference type="SAM" id="MobiDB-lite"/>
    </source>
</evidence>
<dbReference type="FunFam" id="1.10.287.110:FF:000080">
    <property type="entry name" value="NAD(P)H-quinone oxidoreductase subunit U chloroplastic"/>
    <property type="match status" value="1"/>
</dbReference>
<dbReference type="EMBL" id="QGNW01001171">
    <property type="protein sequence ID" value="RVW52218.1"/>
    <property type="molecule type" value="Genomic_DNA"/>
</dbReference>
<keyword evidence="2" id="KW-0812">Transmembrane</keyword>
<evidence type="ECO:0000313" key="4">
    <source>
        <dbReference type="EMBL" id="RVW52218.1"/>
    </source>
</evidence>
<proteinExistence type="predicted"/>
<dbReference type="AlphaFoldDB" id="A0A438EWW7"/>
<protein>
    <submittedName>
        <fullName evidence="4">NAD(P)H-quinone oxidoreductase subunit U, chloroplastic</fullName>
    </submittedName>
</protein>
<feature type="compositionally biased region" description="Polar residues" evidence="1">
    <location>
        <begin position="1"/>
        <end position="10"/>
    </location>
</feature>
<dbReference type="GO" id="GO:0010598">
    <property type="term" value="C:NAD(P)H dehydrogenase complex (plastoquinone)"/>
    <property type="evidence" value="ECO:0007669"/>
    <property type="project" value="InterPro"/>
</dbReference>
<evidence type="ECO:0000256" key="2">
    <source>
        <dbReference type="SAM" id="Phobius"/>
    </source>
</evidence>
<dbReference type="PROSITE" id="PS50076">
    <property type="entry name" value="DNAJ_2"/>
    <property type="match status" value="1"/>
</dbReference>
<dbReference type="PANTHER" id="PTHR47726:SF1">
    <property type="entry name" value="NAD(P)H-QUINONE OXIDOREDUCTASE SUBUNIT U, CHLOROPLASTIC"/>
    <property type="match status" value="1"/>
</dbReference>
<sequence length="214" mass="24076">MAVTSTSATASLLRPNFRTSPPQHGGQFSNSIAIAFKPRRFRIRSSGDAPLETTDESDSKSPVETPKGPPSLISALNVEKALRGIAITDADHYGRLGLQRECSYDQVTVAYKRKVEELKSQELDEEEANNKLGLLKESYSILSSPKERRLYDWSLARSEKRDRYAWPFEVEKAKTPTEEPPAQEPEDVRPTILVGYFLFAWLILSFTLSVALNR</sequence>
<dbReference type="GO" id="GO:0009535">
    <property type="term" value="C:chloroplast thylakoid membrane"/>
    <property type="evidence" value="ECO:0007669"/>
    <property type="project" value="InterPro"/>
</dbReference>
<feature type="region of interest" description="Disordered" evidence="1">
    <location>
        <begin position="45"/>
        <end position="71"/>
    </location>
</feature>
<keyword evidence="2" id="KW-0472">Membrane</keyword>
<dbReference type="InterPro" id="IPR001623">
    <property type="entry name" value="DnaJ_domain"/>
</dbReference>
<reference evidence="4 5" key="1">
    <citation type="journal article" date="2018" name="PLoS Genet.">
        <title>Population sequencing reveals clonal diversity and ancestral inbreeding in the grapevine cultivar Chardonnay.</title>
        <authorList>
            <person name="Roach M.J."/>
            <person name="Johnson D.L."/>
            <person name="Bohlmann J."/>
            <person name="van Vuuren H.J."/>
            <person name="Jones S.J."/>
            <person name="Pretorius I.S."/>
            <person name="Schmidt S.A."/>
            <person name="Borneman A.R."/>
        </authorList>
    </citation>
    <scope>NUCLEOTIDE SEQUENCE [LARGE SCALE GENOMIC DNA]</scope>
    <source>
        <strain evidence="5">cv. Chardonnay</strain>
        <tissue evidence="4">Leaf</tissue>
    </source>
</reference>
<gene>
    <name evidence="4" type="primary">ndhU_1</name>
    <name evidence="4" type="ORF">CK203_077295</name>
</gene>
<dbReference type="Gene3D" id="1.10.287.110">
    <property type="entry name" value="DnaJ domain"/>
    <property type="match status" value="1"/>
</dbReference>
<comment type="caution">
    <text evidence="4">The sequence shown here is derived from an EMBL/GenBank/DDBJ whole genome shotgun (WGS) entry which is preliminary data.</text>
</comment>
<evidence type="ECO:0000259" key="3">
    <source>
        <dbReference type="PROSITE" id="PS50076"/>
    </source>
</evidence>
<dbReference type="PANTHER" id="PTHR47726">
    <property type="entry name" value="NAD(P)H-QUINONE OXIDOREDUCTASE SUBUNIT U, CHLOROPLASTIC"/>
    <property type="match status" value="1"/>
</dbReference>
<dbReference type="InterPro" id="IPR044199">
    <property type="entry name" value="NdhU_chloroplastic"/>
</dbReference>
<keyword evidence="2" id="KW-1133">Transmembrane helix</keyword>
<accession>A0A438EWW7</accession>
<dbReference type="SUPFAM" id="SSF46565">
    <property type="entry name" value="Chaperone J-domain"/>
    <property type="match status" value="1"/>
</dbReference>
<dbReference type="InterPro" id="IPR036869">
    <property type="entry name" value="J_dom_sf"/>
</dbReference>
<organism evidence="4 5">
    <name type="scientific">Vitis vinifera</name>
    <name type="common">Grape</name>
    <dbReference type="NCBI Taxonomy" id="29760"/>
    <lineage>
        <taxon>Eukaryota</taxon>
        <taxon>Viridiplantae</taxon>
        <taxon>Streptophyta</taxon>
        <taxon>Embryophyta</taxon>
        <taxon>Tracheophyta</taxon>
        <taxon>Spermatophyta</taxon>
        <taxon>Magnoliopsida</taxon>
        <taxon>eudicotyledons</taxon>
        <taxon>Gunneridae</taxon>
        <taxon>Pentapetalae</taxon>
        <taxon>rosids</taxon>
        <taxon>Vitales</taxon>
        <taxon>Vitaceae</taxon>
        <taxon>Viteae</taxon>
        <taxon>Vitis</taxon>
    </lineage>
</organism>
<evidence type="ECO:0000313" key="5">
    <source>
        <dbReference type="Proteomes" id="UP000288805"/>
    </source>
</evidence>
<feature type="transmembrane region" description="Helical" evidence="2">
    <location>
        <begin position="193"/>
        <end position="212"/>
    </location>
</feature>
<feature type="domain" description="J" evidence="3">
    <location>
        <begin position="91"/>
        <end position="155"/>
    </location>
</feature>